<feature type="compositionally biased region" description="Low complexity" evidence="1">
    <location>
        <begin position="69"/>
        <end position="84"/>
    </location>
</feature>
<dbReference type="AlphaFoldDB" id="A0A1L9TS04"/>
<protein>
    <submittedName>
        <fullName evidence="2">Uncharacterized protein</fullName>
    </submittedName>
</protein>
<feature type="compositionally biased region" description="Polar residues" evidence="1">
    <location>
        <begin position="157"/>
        <end position="188"/>
    </location>
</feature>
<dbReference type="STRING" id="1036612.A0A1L9TS04"/>
<feature type="compositionally biased region" description="Polar residues" evidence="1">
    <location>
        <begin position="204"/>
        <end position="215"/>
    </location>
</feature>
<dbReference type="VEuPathDB" id="FungiDB:ASPSYDRAFT_626563"/>
<accession>A0A1L9TS04</accession>
<feature type="region of interest" description="Disordered" evidence="1">
    <location>
        <begin position="1"/>
        <end position="215"/>
    </location>
</feature>
<feature type="compositionally biased region" description="Polar residues" evidence="1">
    <location>
        <begin position="130"/>
        <end position="144"/>
    </location>
</feature>
<feature type="compositionally biased region" description="Pro residues" evidence="1">
    <location>
        <begin position="114"/>
        <end position="127"/>
    </location>
</feature>
<evidence type="ECO:0000256" key="1">
    <source>
        <dbReference type="SAM" id="MobiDB-lite"/>
    </source>
</evidence>
<proteinExistence type="predicted"/>
<reference evidence="3" key="1">
    <citation type="journal article" date="2017" name="Genome Biol.">
        <title>Comparative genomics reveals high biological diversity and specific adaptations in the industrially and medically important fungal genus Aspergillus.</title>
        <authorList>
            <person name="de Vries R.P."/>
            <person name="Riley R."/>
            <person name="Wiebenga A."/>
            <person name="Aguilar-Osorio G."/>
            <person name="Amillis S."/>
            <person name="Uchima C.A."/>
            <person name="Anderluh G."/>
            <person name="Asadollahi M."/>
            <person name="Askin M."/>
            <person name="Barry K."/>
            <person name="Battaglia E."/>
            <person name="Bayram O."/>
            <person name="Benocci T."/>
            <person name="Braus-Stromeyer S.A."/>
            <person name="Caldana C."/>
            <person name="Canovas D."/>
            <person name="Cerqueira G.C."/>
            <person name="Chen F."/>
            <person name="Chen W."/>
            <person name="Choi C."/>
            <person name="Clum A."/>
            <person name="Dos Santos R.A."/>
            <person name="Damasio A.R."/>
            <person name="Diallinas G."/>
            <person name="Emri T."/>
            <person name="Fekete E."/>
            <person name="Flipphi M."/>
            <person name="Freyberg S."/>
            <person name="Gallo A."/>
            <person name="Gournas C."/>
            <person name="Habgood R."/>
            <person name="Hainaut M."/>
            <person name="Harispe M.L."/>
            <person name="Henrissat B."/>
            <person name="Hilden K.S."/>
            <person name="Hope R."/>
            <person name="Hossain A."/>
            <person name="Karabika E."/>
            <person name="Karaffa L."/>
            <person name="Karanyi Z."/>
            <person name="Krasevec N."/>
            <person name="Kuo A."/>
            <person name="Kusch H."/>
            <person name="LaButti K."/>
            <person name="Lagendijk E.L."/>
            <person name="Lapidus A."/>
            <person name="Levasseur A."/>
            <person name="Lindquist E."/>
            <person name="Lipzen A."/>
            <person name="Logrieco A.F."/>
            <person name="MacCabe A."/>
            <person name="Maekelae M.R."/>
            <person name="Malavazi I."/>
            <person name="Melin P."/>
            <person name="Meyer V."/>
            <person name="Mielnichuk N."/>
            <person name="Miskei M."/>
            <person name="Molnar A.P."/>
            <person name="Mule G."/>
            <person name="Ngan C.Y."/>
            <person name="Orejas M."/>
            <person name="Orosz E."/>
            <person name="Ouedraogo J.P."/>
            <person name="Overkamp K.M."/>
            <person name="Park H.-S."/>
            <person name="Perrone G."/>
            <person name="Piumi F."/>
            <person name="Punt P.J."/>
            <person name="Ram A.F."/>
            <person name="Ramon A."/>
            <person name="Rauscher S."/>
            <person name="Record E."/>
            <person name="Riano-Pachon D.M."/>
            <person name="Robert V."/>
            <person name="Roehrig J."/>
            <person name="Ruller R."/>
            <person name="Salamov A."/>
            <person name="Salih N.S."/>
            <person name="Samson R.A."/>
            <person name="Sandor E."/>
            <person name="Sanguinetti M."/>
            <person name="Schuetze T."/>
            <person name="Sepcic K."/>
            <person name="Shelest E."/>
            <person name="Sherlock G."/>
            <person name="Sophianopoulou V."/>
            <person name="Squina F.M."/>
            <person name="Sun H."/>
            <person name="Susca A."/>
            <person name="Todd R.B."/>
            <person name="Tsang A."/>
            <person name="Unkles S.E."/>
            <person name="van de Wiele N."/>
            <person name="van Rossen-Uffink D."/>
            <person name="Oliveira J.V."/>
            <person name="Vesth T.C."/>
            <person name="Visser J."/>
            <person name="Yu J.-H."/>
            <person name="Zhou M."/>
            <person name="Andersen M.R."/>
            <person name="Archer D.B."/>
            <person name="Baker S.E."/>
            <person name="Benoit I."/>
            <person name="Brakhage A.A."/>
            <person name="Braus G.H."/>
            <person name="Fischer R."/>
            <person name="Frisvad J.C."/>
            <person name="Goldman G.H."/>
            <person name="Houbraken J."/>
            <person name="Oakley B."/>
            <person name="Pocsi I."/>
            <person name="Scazzocchio C."/>
            <person name="Seiboth B."/>
            <person name="vanKuyk P.A."/>
            <person name="Wortman J."/>
            <person name="Dyer P.S."/>
            <person name="Grigoriev I.V."/>
        </authorList>
    </citation>
    <scope>NUCLEOTIDE SEQUENCE [LARGE SCALE GENOMIC DNA]</scope>
    <source>
        <strain evidence="3">CBS 593.65</strain>
    </source>
</reference>
<evidence type="ECO:0000313" key="2">
    <source>
        <dbReference type="EMBL" id="OJJ62191.1"/>
    </source>
</evidence>
<dbReference type="Proteomes" id="UP000184356">
    <property type="component" value="Unassembled WGS sequence"/>
</dbReference>
<dbReference type="GeneID" id="63766224"/>
<dbReference type="EMBL" id="KV878583">
    <property type="protein sequence ID" value="OJJ62191.1"/>
    <property type="molecule type" value="Genomic_DNA"/>
</dbReference>
<dbReference type="RefSeq" id="XP_040705997.1">
    <property type="nucleotide sequence ID" value="XM_040850151.1"/>
</dbReference>
<name>A0A1L9TS04_9EURO</name>
<sequence>MPIPTRSVPGREPRKQVRPGNPGRTIPTLKPSTATSQSTEEIPSKASPSKTNPSTLPTRRQSLIRPSQLKTPSSTKSTTLPTSTRTIARAPGSPTKGPTLPVKHDGAVKQQIRPPSPKKTDMPPPARPVRSTSLRQPPSSNAGTPPTVRGHARHRSQIVTPASKTPQAPSVATTPRSRNQFSTYQQHFSPKKAPKPPTPTPSANAQSDHTSSLIPSSWPEVSALQTELLQLSLLHKSGLERNDQWERDAESKLRRKYDSVAGNYRAILDVEKETQSRLNEQALHYWLMNACEHNGQQGYAEQIQLLSLIAQEVHDIGDSHSGRYTMAILEFESWLQRVEEVQEARLSREGGRGADDFINPIHREWKDETKALIMKLELASRQLQSLDILGYGDLEALDASALLLTVKSLGELVHQMAEELGIIRKIEADIVKSETAWVSQLAQQLVELQPRAVPAVPRTGLWARSSFKS</sequence>
<keyword evidence="3" id="KW-1185">Reference proteome</keyword>
<dbReference type="OrthoDB" id="432544at2759"/>
<gene>
    <name evidence="2" type="ORF">ASPSYDRAFT_626563</name>
</gene>
<evidence type="ECO:0000313" key="3">
    <source>
        <dbReference type="Proteomes" id="UP000184356"/>
    </source>
</evidence>
<feature type="compositionally biased region" description="Polar residues" evidence="1">
    <location>
        <begin position="30"/>
        <end position="65"/>
    </location>
</feature>
<organism evidence="2 3">
    <name type="scientific">Aspergillus sydowii CBS 593.65</name>
    <dbReference type="NCBI Taxonomy" id="1036612"/>
    <lineage>
        <taxon>Eukaryota</taxon>
        <taxon>Fungi</taxon>
        <taxon>Dikarya</taxon>
        <taxon>Ascomycota</taxon>
        <taxon>Pezizomycotina</taxon>
        <taxon>Eurotiomycetes</taxon>
        <taxon>Eurotiomycetidae</taxon>
        <taxon>Eurotiales</taxon>
        <taxon>Aspergillaceae</taxon>
        <taxon>Aspergillus</taxon>
        <taxon>Aspergillus subgen. Nidulantes</taxon>
    </lineage>
</organism>